<dbReference type="EMBL" id="JAADZU010000057">
    <property type="protein sequence ID" value="NDK91117.1"/>
    <property type="molecule type" value="Genomic_DNA"/>
</dbReference>
<dbReference type="InterPro" id="IPR003369">
    <property type="entry name" value="TatA/B/E"/>
</dbReference>
<feature type="compositionally biased region" description="Pro residues" evidence="10">
    <location>
        <begin position="111"/>
        <end position="126"/>
    </location>
</feature>
<keyword evidence="12" id="KW-1185">Reference proteome</keyword>
<comment type="caution">
    <text evidence="11">The sequence shown here is derived from an EMBL/GenBank/DDBJ whole genome shotgun (WGS) entry which is preliminary data.</text>
</comment>
<evidence type="ECO:0000256" key="1">
    <source>
        <dbReference type="ARBA" id="ARBA00004167"/>
    </source>
</evidence>
<keyword evidence="7 9" id="KW-0811">Translocation</keyword>
<keyword evidence="8 9" id="KW-0472">Membrane</keyword>
<evidence type="ECO:0000256" key="10">
    <source>
        <dbReference type="SAM" id="MobiDB-lite"/>
    </source>
</evidence>
<feature type="region of interest" description="Disordered" evidence="10">
    <location>
        <begin position="103"/>
        <end position="171"/>
    </location>
</feature>
<dbReference type="RefSeq" id="WP_059036775.1">
    <property type="nucleotide sequence ID" value="NZ_JAADZU010000057.1"/>
</dbReference>
<keyword evidence="3 9" id="KW-1003">Cell membrane</keyword>
<dbReference type="NCBIfam" id="TIGR01410">
    <property type="entry name" value="tatB"/>
    <property type="match status" value="1"/>
</dbReference>
<dbReference type="Gene3D" id="1.20.5.3310">
    <property type="match status" value="1"/>
</dbReference>
<protein>
    <recommendedName>
        <fullName evidence="9">Sec-independent protein translocase protein TatB</fullName>
    </recommendedName>
</protein>
<evidence type="ECO:0000313" key="11">
    <source>
        <dbReference type="EMBL" id="NDK91117.1"/>
    </source>
</evidence>
<comment type="similarity">
    <text evidence="9">Belongs to the TatB family.</text>
</comment>
<evidence type="ECO:0000256" key="2">
    <source>
        <dbReference type="ARBA" id="ARBA00022448"/>
    </source>
</evidence>
<comment type="subunit">
    <text evidence="9">The Tat system comprises two distinct complexes: a TatABC complex, containing multiple copies of TatA, TatB and TatC subunits, and a separate TatA complex, containing only TatA subunits. Substrates initially bind to the TatABC complex, which probably triggers association of the separate TatA complex to form the active translocon.</text>
</comment>
<dbReference type="HAMAP" id="MF_00237">
    <property type="entry name" value="TatB"/>
    <property type="match status" value="1"/>
</dbReference>
<evidence type="ECO:0000256" key="5">
    <source>
        <dbReference type="ARBA" id="ARBA00022927"/>
    </source>
</evidence>
<evidence type="ECO:0000256" key="3">
    <source>
        <dbReference type="ARBA" id="ARBA00022475"/>
    </source>
</evidence>
<dbReference type="GO" id="GO:0043953">
    <property type="term" value="P:protein transport by the Tat complex"/>
    <property type="evidence" value="ECO:0007669"/>
    <property type="project" value="UniProtKB-UniRule"/>
</dbReference>
<name>A0A7K3LU56_9ACTN</name>
<evidence type="ECO:0000256" key="4">
    <source>
        <dbReference type="ARBA" id="ARBA00022692"/>
    </source>
</evidence>
<reference evidence="11 12" key="1">
    <citation type="submission" date="2020-01" db="EMBL/GenBank/DDBJ databases">
        <title>Investigation of new actinobacteria for the biodesulphurisation of diesel fuel.</title>
        <authorList>
            <person name="Athi Narayanan S.M."/>
        </authorList>
    </citation>
    <scope>NUCLEOTIDE SEQUENCE [LARGE SCALE GENOMIC DNA]</scope>
    <source>
        <strain evidence="11 12">213E</strain>
    </source>
</reference>
<accession>A0A7K3LU56</accession>
<dbReference type="GO" id="GO:0033281">
    <property type="term" value="C:TAT protein transport complex"/>
    <property type="evidence" value="ECO:0007669"/>
    <property type="project" value="UniProtKB-UniRule"/>
</dbReference>
<evidence type="ECO:0000256" key="7">
    <source>
        <dbReference type="ARBA" id="ARBA00023010"/>
    </source>
</evidence>
<comment type="subcellular location">
    <subcellularLocation>
        <location evidence="9">Cell membrane</location>
        <topology evidence="9">Single-pass membrane protein</topology>
    </subcellularLocation>
    <subcellularLocation>
        <location evidence="1">Membrane</location>
        <topology evidence="1">Single-pass membrane protein</topology>
    </subcellularLocation>
</comment>
<dbReference type="Pfam" id="PF02416">
    <property type="entry name" value="TatA_B_E"/>
    <property type="match status" value="1"/>
</dbReference>
<comment type="function">
    <text evidence="9">Part of the twin-arginine translocation (Tat) system that transports large folded proteins containing a characteristic twin-arginine motif in their signal peptide across membranes. Together with TatC, TatB is part of a receptor directly interacting with Tat signal peptides. TatB may form an oligomeric binding site that transiently accommodates folded Tat precursor proteins before their translocation.</text>
</comment>
<dbReference type="InterPro" id="IPR018448">
    <property type="entry name" value="TatB"/>
</dbReference>
<keyword evidence="2 9" id="KW-0813">Transport</keyword>
<feature type="compositionally biased region" description="Basic and acidic residues" evidence="10">
    <location>
        <begin position="161"/>
        <end position="171"/>
    </location>
</feature>
<evidence type="ECO:0000256" key="9">
    <source>
        <dbReference type="HAMAP-Rule" id="MF_00237"/>
    </source>
</evidence>
<keyword evidence="6 9" id="KW-1133">Transmembrane helix</keyword>
<evidence type="ECO:0000256" key="8">
    <source>
        <dbReference type="ARBA" id="ARBA00023136"/>
    </source>
</evidence>
<dbReference type="PRINTS" id="PR01506">
    <property type="entry name" value="TATBPROTEIN"/>
</dbReference>
<evidence type="ECO:0000313" key="12">
    <source>
        <dbReference type="Proteomes" id="UP000466307"/>
    </source>
</evidence>
<proteinExistence type="inferred from homology"/>
<organism evidence="11 12">
    <name type="scientific">Gordonia desulfuricans</name>
    <dbReference type="NCBI Taxonomy" id="89051"/>
    <lineage>
        <taxon>Bacteria</taxon>
        <taxon>Bacillati</taxon>
        <taxon>Actinomycetota</taxon>
        <taxon>Actinomycetes</taxon>
        <taxon>Mycobacteriales</taxon>
        <taxon>Gordoniaceae</taxon>
        <taxon>Gordonia</taxon>
    </lineage>
</organism>
<dbReference type="GO" id="GO:0008320">
    <property type="term" value="F:protein transmembrane transporter activity"/>
    <property type="evidence" value="ECO:0007669"/>
    <property type="project" value="UniProtKB-UniRule"/>
</dbReference>
<dbReference type="AlphaFoldDB" id="A0A7K3LU56"/>
<evidence type="ECO:0000256" key="6">
    <source>
        <dbReference type="ARBA" id="ARBA00022989"/>
    </source>
</evidence>
<dbReference type="Proteomes" id="UP000466307">
    <property type="component" value="Unassembled WGS sequence"/>
</dbReference>
<gene>
    <name evidence="9 11" type="primary">tatB</name>
    <name evidence="11" type="ORF">GYA93_16225</name>
</gene>
<sequence length="171" mass="17913">MFSSIGWGEIVVLIAAGLIILGPERLPGAISWTMQSIRKVRDYATGASDQLKNELGPEFDDLRKPLSDLNELRGMTPKALVTKHLLNGDDSVLNTFTDAASSLKSATEIPPVKPVSSPVPTPPEPAGPSLTKTSGPASTPGADPSARSQPAADPAHTPAKGNHDITDWDAT</sequence>
<keyword evidence="4 9" id="KW-0812">Transmembrane</keyword>
<keyword evidence="5 9" id="KW-0653">Protein transport</keyword>